<comment type="caution">
    <text evidence="2">The sequence shown here is derived from an EMBL/GenBank/DDBJ whole genome shotgun (WGS) entry which is preliminary data.</text>
</comment>
<organism evidence="2 3">
    <name type="scientific">Sabulicella glaciei</name>
    <dbReference type="NCBI Taxonomy" id="2984948"/>
    <lineage>
        <taxon>Bacteria</taxon>
        <taxon>Pseudomonadati</taxon>
        <taxon>Pseudomonadota</taxon>
        <taxon>Alphaproteobacteria</taxon>
        <taxon>Acetobacterales</taxon>
        <taxon>Acetobacteraceae</taxon>
        <taxon>Sabulicella</taxon>
    </lineage>
</organism>
<keyword evidence="3" id="KW-1185">Reference proteome</keyword>
<dbReference type="InterPro" id="IPR007486">
    <property type="entry name" value="YebE"/>
</dbReference>
<reference evidence="2 3" key="1">
    <citation type="submission" date="2022-10" db="EMBL/GenBank/DDBJ databases">
        <title>Roseococcus glaciei nov., sp. nov., isolated from glacier.</title>
        <authorList>
            <person name="Liu Q."/>
            <person name="Xin Y.-H."/>
        </authorList>
    </citation>
    <scope>NUCLEOTIDE SEQUENCE [LARGE SCALE GENOMIC DNA]</scope>
    <source>
        <strain evidence="2 3">MDT2-1-1</strain>
    </source>
</reference>
<dbReference type="Pfam" id="PF04391">
    <property type="entry name" value="DUF533"/>
    <property type="match status" value="1"/>
</dbReference>
<evidence type="ECO:0000313" key="3">
    <source>
        <dbReference type="Proteomes" id="UP001526430"/>
    </source>
</evidence>
<feature type="compositionally biased region" description="Low complexity" evidence="1">
    <location>
        <begin position="154"/>
        <end position="163"/>
    </location>
</feature>
<dbReference type="InterPro" id="IPR029024">
    <property type="entry name" value="TerB-like"/>
</dbReference>
<dbReference type="Proteomes" id="UP001526430">
    <property type="component" value="Unassembled WGS sequence"/>
</dbReference>
<dbReference type="CDD" id="cd07178">
    <property type="entry name" value="terB_like_YebE"/>
    <property type="match status" value="1"/>
</dbReference>
<name>A0ABT3NT20_9PROT</name>
<evidence type="ECO:0000256" key="1">
    <source>
        <dbReference type="SAM" id="MobiDB-lite"/>
    </source>
</evidence>
<accession>A0ABT3NT20</accession>
<gene>
    <name evidence="2" type="ORF">OF850_06700</name>
</gene>
<dbReference type="EMBL" id="JAPFQI010000002">
    <property type="protein sequence ID" value="MCW8085308.1"/>
    <property type="molecule type" value="Genomic_DNA"/>
</dbReference>
<proteinExistence type="predicted"/>
<feature type="region of interest" description="Disordered" evidence="1">
    <location>
        <begin position="139"/>
        <end position="163"/>
    </location>
</feature>
<protein>
    <submittedName>
        <fullName evidence="2">Tellurite resistance TerB family protein</fullName>
    </submittedName>
</protein>
<sequence length="291" mass="28790">MDTRRILEQFTGHRSGQGRGGLEELLGGLLAGRGGTGGTSAGGLPGGGGPGMGGLGGMLDALSGGSRSGTGASGGGLGGLGGMLKPPMGSGIGAAAAGGLLGSLLGGGRRGGGSGLLRMGGLAILGTLAHRAYQSWQEQQASAAGKAPPPPSPVAAEATPDSAAADNQPFGLAVIRAMIAAAKADGHLDAQERERIFTEVERLELSDQEKGFVFGALEGQADPRAIAALAKTEGQKAQIYLASRLVAEPDTAAERAWLEALAHELHLPSGLRQQLDQQAKDAAAAAAQAGL</sequence>
<evidence type="ECO:0000313" key="2">
    <source>
        <dbReference type="EMBL" id="MCW8085308.1"/>
    </source>
</evidence>
<dbReference type="Gene3D" id="1.10.3680.10">
    <property type="entry name" value="TerB-like"/>
    <property type="match status" value="1"/>
</dbReference>
<dbReference type="SUPFAM" id="SSF158682">
    <property type="entry name" value="TerB-like"/>
    <property type="match status" value="1"/>
</dbReference>
<dbReference type="RefSeq" id="WP_301589168.1">
    <property type="nucleotide sequence ID" value="NZ_JAPFQI010000002.1"/>
</dbReference>